<dbReference type="InterPro" id="IPR023267">
    <property type="entry name" value="RCMT"/>
</dbReference>
<keyword evidence="7 14" id="KW-0489">Methyltransferase</keyword>
<dbReference type="SUPFAM" id="SSF48013">
    <property type="entry name" value="NusB-like"/>
    <property type="match status" value="1"/>
</dbReference>
<dbReference type="GO" id="GO:0006355">
    <property type="term" value="P:regulation of DNA-templated transcription"/>
    <property type="evidence" value="ECO:0007669"/>
    <property type="project" value="InterPro"/>
</dbReference>
<dbReference type="EC" id="2.1.1.176" evidence="4"/>
<dbReference type="Pfam" id="PF01029">
    <property type="entry name" value="NusB"/>
    <property type="match status" value="1"/>
</dbReference>
<dbReference type="GO" id="GO:0003723">
    <property type="term" value="F:RNA binding"/>
    <property type="evidence" value="ECO:0007669"/>
    <property type="project" value="UniProtKB-UniRule"/>
</dbReference>
<evidence type="ECO:0000256" key="1">
    <source>
        <dbReference type="ARBA" id="ARBA00002724"/>
    </source>
</evidence>
<dbReference type="InterPro" id="IPR029063">
    <property type="entry name" value="SAM-dependent_MTases_sf"/>
</dbReference>
<comment type="similarity">
    <text evidence="3 14">Belongs to the class I-like SAM-binding methyltransferase superfamily. RsmB/NOP family.</text>
</comment>
<dbReference type="CDD" id="cd02440">
    <property type="entry name" value="AdoMet_MTases"/>
    <property type="match status" value="1"/>
</dbReference>
<evidence type="ECO:0000256" key="4">
    <source>
        <dbReference type="ARBA" id="ARBA00012140"/>
    </source>
</evidence>
<evidence type="ECO:0000256" key="10">
    <source>
        <dbReference type="ARBA" id="ARBA00022884"/>
    </source>
</evidence>
<evidence type="ECO:0000256" key="12">
    <source>
        <dbReference type="ARBA" id="ARBA00031088"/>
    </source>
</evidence>
<dbReference type="Pfam" id="PF01189">
    <property type="entry name" value="Methyltr_RsmB-F"/>
    <property type="match status" value="1"/>
</dbReference>
<evidence type="ECO:0000256" key="3">
    <source>
        <dbReference type="ARBA" id="ARBA00007494"/>
    </source>
</evidence>
<feature type="active site" description="Nucleophile" evidence="14">
    <location>
        <position position="382"/>
    </location>
</feature>
<reference evidence="16" key="2">
    <citation type="submission" date="2020-09" db="EMBL/GenBank/DDBJ databases">
        <authorList>
            <person name="Sun Q."/>
            <person name="Zhou Y."/>
        </authorList>
    </citation>
    <scope>NUCLEOTIDE SEQUENCE</scope>
    <source>
        <strain evidence="16">CGMCC 1.12698</strain>
    </source>
</reference>
<keyword evidence="10 14" id="KW-0694">RNA-binding</keyword>
<sequence length="447" mass="50418">MAKKKVREVALDILLQIEKNGAYSNLLLNSSIEKNNLDPKDVGLLTEIVYGTIQRKDTLEFFLAPFVKKRNKLAPWVMPLLRMSLYQIVYLDRIPERAAIHEAVEIAKKWGHKGVSGLVNGVLRSIQREGLPSLEEIPDAIERIAISTSHPKWLVEEWTKQYGLDVTKQMCEVNLLPPVPSARINTMMSSVNEMIEELTDAGMEVEKGDLAEDAIVFKSGNIAHTEAFKKGRLSIQDESSMLVARALGVEEGDRILDSCAAPGGKTSHIAELLKGSGQVVSLDLHPHKVKLIREQAKRLHLENVEAKALDARKVREEFEEESFDKILVDAPCSGFGVIRRKPDIKLGKEKKDIQNLSRIQRAILEEIAPFVKKGGKLVYSTCTIEYDENKGVITSFLENHPEFEWDMTLKERLPRPVQELIEDGQVQILPHQFLTDGFYIACLRKKV</sequence>
<dbReference type="FunFam" id="3.30.70.1170:FF:000003">
    <property type="entry name" value="16S rRNA (Cytosine(967)-C(5))-methyltransferase RsmB"/>
    <property type="match status" value="1"/>
</dbReference>
<evidence type="ECO:0000256" key="8">
    <source>
        <dbReference type="ARBA" id="ARBA00022679"/>
    </source>
</evidence>
<evidence type="ECO:0000256" key="2">
    <source>
        <dbReference type="ARBA" id="ARBA00004496"/>
    </source>
</evidence>
<dbReference type="InterPro" id="IPR006027">
    <property type="entry name" value="NusB_RsmB_TIM44"/>
</dbReference>
<evidence type="ECO:0000256" key="5">
    <source>
        <dbReference type="ARBA" id="ARBA00022490"/>
    </source>
</evidence>
<evidence type="ECO:0000256" key="11">
    <source>
        <dbReference type="ARBA" id="ARBA00030399"/>
    </source>
</evidence>
<evidence type="ECO:0000256" key="9">
    <source>
        <dbReference type="ARBA" id="ARBA00022691"/>
    </source>
</evidence>
<dbReference type="NCBIfam" id="NF011494">
    <property type="entry name" value="PRK14902.1"/>
    <property type="match status" value="1"/>
</dbReference>
<organism evidence="16 17">
    <name type="scientific">Priestia taiwanensis</name>
    <dbReference type="NCBI Taxonomy" id="1347902"/>
    <lineage>
        <taxon>Bacteria</taxon>
        <taxon>Bacillati</taxon>
        <taxon>Bacillota</taxon>
        <taxon>Bacilli</taxon>
        <taxon>Bacillales</taxon>
        <taxon>Bacillaceae</taxon>
        <taxon>Priestia</taxon>
    </lineage>
</organism>
<evidence type="ECO:0000256" key="7">
    <source>
        <dbReference type="ARBA" id="ARBA00022603"/>
    </source>
</evidence>
<dbReference type="Pfam" id="PF22458">
    <property type="entry name" value="RsmF-B_ferredox"/>
    <property type="match status" value="1"/>
</dbReference>
<dbReference type="FunFam" id="3.40.50.150:FF:000022">
    <property type="entry name" value="Ribosomal RNA small subunit methyltransferase B"/>
    <property type="match status" value="1"/>
</dbReference>
<dbReference type="FunFam" id="1.10.940.10:FF:000006">
    <property type="entry name" value="16S rRNA (Cytosine(967)-C(5))-methyltransferase RsmB"/>
    <property type="match status" value="1"/>
</dbReference>
<comment type="function">
    <text evidence="1">Specifically methylates the cytosine at position 967 (m5C967) of 16S rRNA.</text>
</comment>
<dbReference type="GO" id="GO:0005737">
    <property type="term" value="C:cytoplasm"/>
    <property type="evidence" value="ECO:0007669"/>
    <property type="project" value="UniProtKB-SubCell"/>
</dbReference>
<keyword evidence="17" id="KW-1185">Reference proteome</keyword>
<dbReference type="Gene3D" id="3.40.50.150">
    <property type="entry name" value="Vaccinia Virus protein VP39"/>
    <property type="match status" value="1"/>
</dbReference>
<dbReference type="NCBIfam" id="TIGR00563">
    <property type="entry name" value="rsmB"/>
    <property type="match status" value="1"/>
</dbReference>
<dbReference type="PANTHER" id="PTHR22807:SF53">
    <property type="entry name" value="RIBOSOMAL RNA SMALL SUBUNIT METHYLTRANSFERASE B-RELATED"/>
    <property type="match status" value="1"/>
</dbReference>
<dbReference type="InterPro" id="IPR001678">
    <property type="entry name" value="MeTrfase_RsmB-F_NOP2_dom"/>
</dbReference>
<dbReference type="Gene3D" id="3.30.70.1170">
    <property type="entry name" value="Sun protein, domain 3"/>
    <property type="match status" value="1"/>
</dbReference>
<comment type="catalytic activity">
    <reaction evidence="13">
        <text>cytidine(967) in 16S rRNA + S-adenosyl-L-methionine = 5-methylcytidine(967) in 16S rRNA + S-adenosyl-L-homocysteine + H(+)</text>
        <dbReference type="Rhea" id="RHEA:42748"/>
        <dbReference type="Rhea" id="RHEA-COMP:10219"/>
        <dbReference type="Rhea" id="RHEA-COMP:10220"/>
        <dbReference type="ChEBI" id="CHEBI:15378"/>
        <dbReference type="ChEBI" id="CHEBI:57856"/>
        <dbReference type="ChEBI" id="CHEBI:59789"/>
        <dbReference type="ChEBI" id="CHEBI:74483"/>
        <dbReference type="ChEBI" id="CHEBI:82748"/>
        <dbReference type="EC" id="2.1.1.176"/>
    </reaction>
</comment>
<dbReference type="Gene3D" id="1.10.940.10">
    <property type="entry name" value="NusB-like"/>
    <property type="match status" value="1"/>
</dbReference>
<feature type="domain" description="SAM-dependent MTase RsmB/NOP-type" evidence="15">
    <location>
        <begin position="170"/>
        <end position="446"/>
    </location>
</feature>
<dbReference type="InterPro" id="IPR049560">
    <property type="entry name" value="MeTrfase_RsmB-F_NOP2_cat"/>
</dbReference>
<dbReference type="PROSITE" id="PS51686">
    <property type="entry name" value="SAM_MT_RSMB_NOP"/>
    <property type="match status" value="1"/>
</dbReference>
<dbReference type="EMBL" id="BMFK01000001">
    <property type="protein sequence ID" value="GGE65929.1"/>
    <property type="molecule type" value="Genomic_DNA"/>
</dbReference>
<dbReference type="RefSeq" id="WP_188387757.1">
    <property type="nucleotide sequence ID" value="NZ_BMFK01000001.1"/>
</dbReference>
<comment type="caution">
    <text evidence="16">The sequence shown here is derived from an EMBL/GenBank/DDBJ whole genome shotgun (WGS) entry which is preliminary data.</text>
</comment>
<reference evidence="16" key="1">
    <citation type="journal article" date="2014" name="Int. J. Syst. Evol. Microbiol.">
        <title>Complete genome sequence of Corynebacterium casei LMG S-19264T (=DSM 44701T), isolated from a smear-ripened cheese.</title>
        <authorList>
            <consortium name="US DOE Joint Genome Institute (JGI-PGF)"/>
            <person name="Walter F."/>
            <person name="Albersmeier A."/>
            <person name="Kalinowski J."/>
            <person name="Ruckert C."/>
        </authorList>
    </citation>
    <scope>NUCLEOTIDE SEQUENCE</scope>
    <source>
        <strain evidence="16">CGMCC 1.12698</strain>
    </source>
</reference>
<dbReference type="PROSITE" id="PS01153">
    <property type="entry name" value="NOL1_NOP2_SUN"/>
    <property type="match status" value="1"/>
</dbReference>
<comment type="subcellular location">
    <subcellularLocation>
        <location evidence="2">Cytoplasm</location>
    </subcellularLocation>
</comment>
<keyword evidence="8 14" id="KW-0808">Transferase</keyword>
<evidence type="ECO:0000313" key="16">
    <source>
        <dbReference type="EMBL" id="GGE65929.1"/>
    </source>
</evidence>
<keyword evidence="6" id="KW-0698">rRNA processing</keyword>
<proteinExistence type="inferred from homology"/>
<dbReference type="PRINTS" id="PR02008">
    <property type="entry name" value="RCMTFAMILY"/>
</dbReference>
<feature type="binding site" evidence="14">
    <location>
        <position position="310"/>
    </location>
    <ligand>
        <name>S-adenosyl-L-methionine</name>
        <dbReference type="ChEBI" id="CHEBI:59789"/>
    </ligand>
</feature>
<evidence type="ECO:0000256" key="14">
    <source>
        <dbReference type="PROSITE-ProRule" id="PRU01023"/>
    </source>
</evidence>
<evidence type="ECO:0000259" key="15">
    <source>
        <dbReference type="PROSITE" id="PS51686"/>
    </source>
</evidence>
<accession>A0A917APK9</accession>
<evidence type="ECO:0000256" key="13">
    <source>
        <dbReference type="ARBA" id="ARBA00047283"/>
    </source>
</evidence>
<dbReference type="AlphaFoldDB" id="A0A917APK9"/>
<evidence type="ECO:0000313" key="17">
    <source>
        <dbReference type="Proteomes" id="UP000605259"/>
    </source>
</evidence>
<gene>
    <name evidence="16" type="primary">sun</name>
    <name evidence="16" type="ORF">GCM10007140_15120</name>
</gene>
<dbReference type="InterPro" id="IPR004573">
    <property type="entry name" value="rRNA_ssu_MeTfrase_B"/>
</dbReference>
<feature type="binding site" evidence="14">
    <location>
        <position position="283"/>
    </location>
    <ligand>
        <name>S-adenosyl-L-methionine</name>
        <dbReference type="ChEBI" id="CHEBI:59789"/>
    </ligand>
</feature>
<protein>
    <recommendedName>
        <fullName evidence="4">16S rRNA (cytosine(967)-C(5))-methyltransferase</fullName>
        <ecNumber evidence="4">2.1.1.176</ecNumber>
    </recommendedName>
    <alternativeName>
        <fullName evidence="11">16S rRNA m5C967 methyltransferase</fullName>
    </alternativeName>
    <alternativeName>
        <fullName evidence="12">rRNA (cytosine-C(5)-)-methyltransferase RsmB</fullName>
    </alternativeName>
</protein>
<dbReference type="SUPFAM" id="SSF53335">
    <property type="entry name" value="S-adenosyl-L-methionine-dependent methyltransferases"/>
    <property type="match status" value="1"/>
</dbReference>
<dbReference type="PANTHER" id="PTHR22807">
    <property type="entry name" value="NOP2 YEAST -RELATED NOL1/NOP2/FMU SUN DOMAIN-CONTAINING"/>
    <property type="match status" value="1"/>
</dbReference>
<dbReference type="GO" id="GO:0008649">
    <property type="term" value="F:rRNA methyltransferase activity"/>
    <property type="evidence" value="ECO:0007669"/>
    <property type="project" value="InterPro"/>
</dbReference>
<keyword evidence="9 14" id="KW-0949">S-adenosyl-L-methionine</keyword>
<evidence type="ECO:0000256" key="6">
    <source>
        <dbReference type="ARBA" id="ARBA00022552"/>
    </source>
</evidence>
<feature type="binding site" evidence="14">
    <location>
        <position position="329"/>
    </location>
    <ligand>
        <name>S-adenosyl-L-methionine</name>
        <dbReference type="ChEBI" id="CHEBI:59789"/>
    </ligand>
</feature>
<feature type="binding site" evidence="14">
    <location>
        <begin position="259"/>
        <end position="265"/>
    </location>
    <ligand>
        <name>S-adenosyl-L-methionine</name>
        <dbReference type="ChEBI" id="CHEBI:59789"/>
    </ligand>
</feature>
<dbReference type="InterPro" id="IPR018314">
    <property type="entry name" value="RsmB/NOL1/NOP2-like_CS"/>
</dbReference>
<dbReference type="InterPro" id="IPR054728">
    <property type="entry name" value="RsmB-like_ferredoxin"/>
</dbReference>
<name>A0A917APK9_9BACI</name>
<keyword evidence="5" id="KW-0963">Cytoplasm</keyword>
<dbReference type="Proteomes" id="UP000605259">
    <property type="component" value="Unassembled WGS sequence"/>
</dbReference>
<dbReference type="InterPro" id="IPR035926">
    <property type="entry name" value="NusB-like_sf"/>
</dbReference>